<organism evidence="2 3">
    <name type="scientific">Bosea caraganae</name>
    <dbReference type="NCBI Taxonomy" id="2763117"/>
    <lineage>
        <taxon>Bacteria</taxon>
        <taxon>Pseudomonadati</taxon>
        <taxon>Pseudomonadota</taxon>
        <taxon>Alphaproteobacteria</taxon>
        <taxon>Hyphomicrobiales</taxon>
        <taxon>Boseaceae</taxon>
        <taxon>Bosea</taxon>
    </lineage>
</organism>
<keyword evidence="1" id="KW-0472">Membrane</keyword>
<protein>
    <submittedName>
        <fullName evidence="2">DUF2939 domain-containing protein</fullName>
    </submittedName>
</protein>
<evidence type="ECO:0000256" key="1">
    <source>
        <dbReference type="SAM" id="Phobius"/>
    </source>
</evidence>
<feature type="transmembrane region" description="Helical" evidence="1">
    <location>
        <begin position="20"/>
        <end position="38"/>
    </location>
</feature>
<name>A0A370KY43_9HYPH</name>
<dbReference type="OrthoDB" id="8160643at2"/>
<dbReference type="EMBL" id="QQTP01000026">
    <property type="protein sequence ID" value="RDJ19888.1"/>
    <property type="molecule type" value="Genomic_DNA"/>
</dbReference>
<dbReference type="Proteomes" id="UP000255207">
    <property type="component" value="Unassembled WGS sequence"/>
</dbReference>
<reference evidence="3" key="1">
    <citation type="submission" date="2018-07" db="EMBL/GenBank/DDBJ databases">
        <authorList>
            <person name="Safronova V.I."/>
            <person name="Chirak E.R."/>
            <person name="Sazanova A.L."/>
        </authorList>
    </citation>
    <scope>NUCLEOTIDE SEQUENCE [LARGE SCALE GENOMIC DNA]</scope>
    <source>
        <strain evidence="3">RCAM04685</strain>
    </source>
</reference>
<evidence type="ECO:0000313" key="3">
    <source>
        <dbReference type="Proteomes" id="UP000255207"/>
    </source>
</evidence>
<keyword evidence="1" id="KW-1133">Transmembrane helix</keyword>
<comment type="caution">
    <text evidence="2">The sequence shown here is derived from an EMBL/GenBank/DDBJ whole genome shotgun (WGS) entry which is preliminary data.</text>
</comment>
<dbReference type="AlphaFoldDB" id="A0A370KY43"/>
<dbReference type="Pfam" id="PF11159">
    <property type="entry name" value="DUF2939"/>
    <property type="match status" value="1"/>
</dbReference>
<evidence type="ECO:0000313" key="2">
    <source>
        <dbReference type="EMBL" id="RDJ19888.1"/>
    </source>
</evidence>
<gene>
    <name evidence="2" type="ORF">DWE98_27670</name>
</gene>
<proteinExistence type="predicted"/>
<keyword evidence="1" id="KW-0812">Transmembrane</keyword>
<sequence length="217" mass="24223">MSHPSSASEPMQPGRSHRRLRRYALLAIVLAAFGYWISPYVAVTRFALAANAGRTEEIVAKIDVEDLRAGFARQIVRAYIARNPQARDLDPMSRQVVTSIVGGYVTTVIADYLTPDVIADLMAKGRPAAGAATLLETGAAAPRLDGWRNAWMLFRASGFTGPTRFVVEPDPSVEEQKRFRLQFALEQWRWLLRSVELPESILVRLADELKARVDRES</sequence>
<dbReference type="InterPro" id="IPR021330">
    <property type="entry name" value="DUF2939"/>
</dbReference>
<keyword evidence="3" id="KW-1185">Reference proteome</keyword>
<accession>A0A370KY43</accession>